<dbReference type="InterPro" id="IPR011992">
    <property type="entry name" value="EF-hand-dom_pair"/>
</dbReference>
<name>A0A6P5GIE8_ANACO</name>
<dbReference type="RefSeq" id="XP_020107546.1">
    <property type="nucleotide sequence ID" value="XM_020251957.1"/>
</dbReference>
<reference evidence="3 4" key="2">
    <citation type="submission" date="2025-04" db="UniProtKB">
        <authorList>
            <consortium name="RefSeq"/>
        </authorList>
    </citation>
    <scope>IDENTIFICATION</scope>
    <source>
        <tissue evidence="3 4">Leaf</tissue>
    </source>
</reference>
<dbReference type="PROSITE" id="PS51886">
    <property type="entry name" value="TLDC"/>
    <property type="match status" value="1"/>
</dbReference>
<protein>
    <submittedName>
        <fullName evidence="3 4">TLD domain-containing protein 1 isoform X1</fullName>
    </submittedName>
</protein>
<accession>A0A6P5GIE8</accession>
<feature type="domain" description="TLDc" evidence="1">
    <location>
        <begin position="217"/>
        <end position="385"/>
    </location>
</feature>
<dbReference type="Pfam" id="PF07534">
    <property type="entry name" value="TLD"/>
    <property type="match status" value="1"/>
</dbReference>
<dbReference type="AlphaFoldDB" id="A0A6P5GIE8"/>
<dbReference type="Gene3D" id="1.10.238.10">
    <property type="entry name" value="EF-hand"/>
    <property type="match status" value="1"/>
</dbReference>
<gene>
    <name evidence="3 4" type="primary">LOC109723541</name>
</gene>
<evidence type="ECO:0000313" key="3">
    <source>
        <dbReference type="RefSeq" id="XP_020107546.1"/>
    </source>
</evidence>
<dbReference type="SMART" id="SM00584">
    <property type="entry name" value="TLDc"/>
    <property type="match status" value="1"/>
</dbReference>
<sequence length="422" mass="47084">MGNAQSPSTDPRFLTATKAFSQQELEDLRSLFVSLAAQSQSNGKFVSQSVFQAYFGVRGALGERLFQLVAQKRNDEKLTYEDLIISKGTYEKGSRNDIEEFIYQLCDVGGDGDVGRSDLEAVLKSIYETIFSPENDETGAHSQQETLEVFLNAATFSKQIEGRTEKFMSLADFRNWCNLVPSVRKFLGSLLMPPDSGRPSFQVPQLEHPENFSSEQLILRKEYAWHIGGALSQNEAEEWKLLYHSALNGLSFNTFLGNIARGDGPTVLIIKDTEGFIYGGYASQQWERHSDFYGDMKSFLFQLYPQASIFRPTGANNNLQWCAVNFSSDSIPNGIGFGGQPNHFGLFISGNFDQGHTFSCTTFNSPCLSKTSNIRPEVIECWGVQTRGPQSEKLDAVKGTVLERFKEDRNMLKLVGLASSSD</sequence>
<dbReference type="SUPFAM" id="SSF47473">
    <property type="entry name" value="EF-hand"/>
    <property type="match status" value="1"/>
</dbReference>
<evidence type="ECO:0000313" key="4">
    <source>
        <dbReference type="RefSeq" id="XP_020107547.1"/>
    </source>
</evidence>
<reference evidence="2" key="1">
    <citation type="journal article" date="2015" name="Nat. Genet.">
        <title>The pineapple genome and the evolution of CAM photosynthesis.</title>
        <authorList>
            <person name="Ming R."/>
            <person name="VanBuren R."/>
            <person name="Wai C.M."/>
            <person name="Tang H."/>
            <person name="Schatz M.C."/>
            <person name="Bowers J.E."/>
            <person name="Lyons E."/>
            <person name="Wang M.L."/>
            <person name="Chen J."/>
            <person name="Biggers E."/>
            <person name="Zhang J."/>
            <person name="Huang L."/>
            <person name="Zhang L."/>
            <person name="Miao W."/>
            <person name="Zhang J."/>
            <person name="Ye Z."/>
            <person name="Miao C."/>
            <person name="Lin Z."/>
            <person name="Wang H."/>
            <person name="Zhou H."/>
            <person name="Yim W.C."/>
            <person name="Priest H.D."/>
            <person name="Zheng C."/>
            <person name="Woodhouse M."/>
            <person name="Edger P.P."/>
            <person name="Guyot R."/>
            <person name="Guo H.B."/>
            <person name="Guo H."/>
            <person name="Zheng G."/>
            <person name="Singh R."/>
            <person name="Sharma A."/>
            <person name="Min X."/>
            <person name="Zheng Y."/>
            <person name="Lee H."/>
            <person name="Gurtowski J."/>
            <person name="Sedlazeck F.J."/>
            <person name="Harkess A."/>
            <person name="McKain M.R."/>
            <person name="Liao Z."/>
            <person name="Fang J."/>
            <person name="Liu J."/>
            <person name="Zhang X."/>
            <person name="Zhang Q."/>
            <person name="Hu W."/>
            <person name="Qin Y."/>
            <person name="Wang K."/>
            <person name="Chen L.Y."/>
            <person name="Shirley N."/>
            <person name="Lin Y.R."/>
            <person name="Liu L.Y."/>
            <person name="Hernandez A.G."/>
            <person name="Wright C.L."/>
            <person name="Bulone V."/>
            <person name="Tuskan G.A."/>
            <person name="Heath K."/>
            <person name="Zee F."/>
            <person name="Moore P.H."/>
            <person name="Sunkar R."/>
            <person name="Leebens-Mack J.H."/>
            <person name="Mockler T."/>
            <person name="Bennetzen J.L."/>
            <person name="Freeling M."/>
            <person name="Sankoff D."/>
            <person name="Paterson A.H."/>
            <person name="Zhu X."/>
            <person name="Yang X."/>
            <person name="Smith J.A."/>
            <person name="Cushman J.C."/>
            <person name="Paull R.E."/>
            <person name="Yu Q."/>
        </authorList>
    </citation>
    <scope>NUCLEOTIDE SEQUENCE [LARGE SCALE GENOMIC DNA]</scope>
    <source>
        <strain evidence="2">cv. F153</strain>
    </source>
</reference>
<dbReference type="InterPro" id="IPR006571">
    <property type="entry name" value="TLDc_dom"/>
</dbReference>
<dbReference type="PANTHER" id="PTHR23354:SF95">
    <property type="entry name" value="CALCIUM-BINDING EF-HAND FAMILY PROTEIN-RELATED"/>
    <property type="match status" value="1"/>
</dbReference>
<dbReference type="OrthoDB" id="26679at2759"/>
<dbReference type="PANTHER" id="PTHR23354">
    <property type="entry name" value="NUCLEOLAR PROTEIN 7/ESTROGEN RECEPTOR COACTIVATOR-RELATED"/>
    <property type="match status" value="1"/>
</dbReference>
<dbReference type="RefSeq" id="XP_020107547.1">
    <property type="nucleotide sequence ID" value="XM_020251958.1"/>
</dbReference>
<evidence type="ECO:0000313" key="2">
    <source>
        <dbReference type="Proteomes" id="UP000515123"/>
    </source>
</evidence>
<keyword evidence="2" id="KW-1185">Reference proteome</keyword>
<evidence type="ECO:0000259" key="1">
    <source>
        <dbReference type="PROSITE" id="PS51886"/>
    </source>
</evidence>
<organism evidence="4">
    <name type="scientific">Ananas comosus</name>
    <name type="common">Pineapple</name>
    <name type="synonym">Ananas ananas</name>
    <dbReference type="NCBI Taxonomy" id="4615"/>
    <lineage>
        <taxon>Eukaryota</taxon>
        <taxon>Viridiplantae</taxon>
        <taxon>Streptophyta</taxon>
        <taxon>Embryophyta</taxon>
        <taxon>Tracheophyta</taxon>
        <taxon>Spermatophyta</taxon>
        <taxon>Magnoliopsida</taxon>
        <taxon>Liliopsida</taxon>
        <taxon>Poales</taxon>
        <taxon>Bromeliaceae</taxon>
        <taxon>Bromelioideae</taxon>
        <taxon>Ananas</taxon>
    </lineage>
</organism>
<proteinExistence type="predicted"/>
<dbReference type="Proteomes" id="UP000515123">
    <property type="component" value="Linkage group 17"/>
</dbReference>
<dbReference type="GeneID" id="109723541"/>